<accession>E9J473</accession>
<feature type="non-terminal residue" evidence="1">
    <location>
        <position position="189"/>
    </location>
</feature>
<dbReference type="HOGENOM" id="CLU_1436109_0_0_1"/>
<evidence type="ECO:0000313" key="1">
    <source>
        <dbReference type="EMBL" id="EFZ12378.1"/>
    </source>
</evidence>
<reference evidence="1" key="1">
    <citation type="journal article" date="2011" name="Proc. Natl. Acad. Sci. U.S.A.">
        <title>The genome of the fire ant Solenopsis invicta.</title>
        <authorList>
            <person name="Wurm Y."/>
            <person name="Wang J."/>
            <person name="Riba-Grognuz O."/>
            <person name="Corona M."/>
            <person name="Nygaard S."/>
            <person name="Hunt B.G."/>
            <person name="Ingram K.K."/>
            <person name="Falquet L."/>
            <person name="Nipitwattanaphon M."/>
            <person name="Gotzek D."/>
            <person name="Dijkstra M.B."/>
            <person name="Oettler J."/>
            <person name="Comtesse F."/>
            <person name="Shih C.J."/>
            <person name="Wu W.J."/>
            <person name="Yang C.C."/>
            <person name="Thomas J."/>
            <person name="Beaudoing E."/>
            <person name="Pradervand S."/>
            <person name="Flegel V."/>
            <person name="Cook E.D."/>
            <person name="Fabbretti R."/>
            <person name="Stockinger H."/>
            <person name="Long L."/>
            <person name="Farmerie W.G."/>
            <person name="Oakey J."/>
            <person name="Boomsma J.J."/>
            <person name="Pamilo P."/>
            <person name="Yi S.V."/>
            <person name="Heinze J."/>
            <person name="Goodisman M.A."/>
            <person name="Farinelli L."/>
            <person name="Harshman K."/>
            <person name="Hulo N."/>
            <person name="Cerutti L."/>
            <person name="Xenarios I."/>
            <person name="Shoemaker D."/>
            <person name="Keller L."/>
        </authorList>
    </citation>
    <scope>NUCLEOTIDE SEQUENCE [LARGE SCALE GENOMIC DNA]</scope>
</reference>
<dbReference type="AlphaFoldDB" id="E9J473"/>
<proteinExistence type="predicted"/>
<protein>
    <submittedName>
        <fullName evidence="1">Uncharacterized protein</fullName>
    </submittedName>
</protein>
<gene>
    <name evidence="1" type="ORF">SINV_00570</name>
</gene>
<organism>
    <name type="scientific">Solenopsis invicta</name>
    <name type="common">Red imported fire ant</name>
    <name type="synonym">Solenopsis wagneri</name>
    <dbReference type="NCBI Taxonomy" id="13686"/>
    <lineage>
        <taxon>Eukaryota</taxon>
        <taxon>Metazoa</taxon>
        <taxon>Ecdysozoa</taxon>
        <taxon>Arthropoda</taxon>
        <taxon>Hexapoda</taxon>
        <taxon>Insecta</taxon>
        <taxon>Pterygota</taxon>
        <taxon>Neoptera</taxon>
        <taxon>Endopterygota</taxon>
        <taxon>Hymenoptera</taxon>
        <taxon>Apocrita</taxon>
        <taxon>Aculeata</taxon>
        <taxon>Formicoidea</taxon>
        <taxon>Formicidae</taxon>
        <taxon>Myrmicinae</taxon>
        <taxon>Solenopsis</taxon>
    </lineage>
</organism>
<dbReference type="EMBL" id="GL768080">
    <property type="protein sequence ID" value="EFZ12378.1"/>
    <property type="molecule type" value="Genomic_DNA"/>
</dbReference>
<name>E9J473_SOLIN</name>
<sequence length="189" mass="21538">MAYEGTMTLERFLYVKEVIDKSVTSHLQRIKSRRADIPNPEIPVRIHLSLEKVPDLIKDETSCIHVTFYIISVTSHLQRIKSRRADIPNPEIPVRIHLSLEKVPDLIKGFSVLNKKEVLIIIKANKFKLIVSINHRANKSVSAVNGAQFISVQNTDFILVCILNSNNLRTDYCTNTFISPVTTLKIFES</sequence>